<dbReference type="Pfam" id="PF00231">
    <property type="entry name" value="ATP-synt"/>
    <property type="match status" value="1"/>
</dbReference>
<dbReference type="OrthoDB" id="9812769at2"/>
<gene>
    <name evidence="10" type="primary">atpG</name>
    <name evidence="12" type="ORF">LX16_3227</name>
</gene>
<evidence type="ECO:0000256" key="6">
    <source>
        <dbReference type="ARBA" id="ARBA00023065"/>
    </source>
</evidence>
<dbReference type="PRINTS" id="PR00126">
    <property type="entry name" value="ATPASEGAMMA"/>
</dbReference>
<comment type="subunit">
    <text evidence="10">F-type ATPases have 2 components, CF(1) - the catalytic core - and CF(0) - the membrane proton channel. CF(1) has five subunits: alpha(3), beta(3), gamma(1), delta(1), epsilon(1). CF(0) has three main subunits: a, b and c.</text>
</comment>
<name>A0A562V3I8_9ACTN</name>
<evidence type="ECO:0000256" key="8">
    <source>
        <dbReference type="ARBA" id="ARBA00023196"/>
    </source>
</evidence>
<dbReference type="RefSeq" id="WP_147139618.1">
    <property type="nucleotide sequence ID" value="NZ_BAABIJ010000002.1"/>
</dbReference>
<dbReference type="PANTHER" id="PTHR11693:SF22">
    <property type="entry name" value="ATP SYNTHASE SUBUNIT GAMMA, MITOCHONDRIAL"/>
    <property type="match status" value="1"/>
</dbReference>
<evidence type="ECO:0000256" key="7">
    <source>
        <dbReference type="ARBA" id="ARBA00023136"/>
    </source>
</evidence>
<dbReference type="Gene3D" id="1.10.287.80">
    <property type="entry name" value="ATP synthase, gamma subunit, helix hairpin domain"/>
    <property type="match status" value="1"/>
</dbReference>
<keyword evidence="5 10" id="KW-0375">Hydrogen ion transport</keyword>
<dbReference type="NCBIfam" id="TIGR01146">
    <property type="entry name" value="ATPsyn_F1gamma"/>
    <property type="match status" value="1"/>
</dbReference>
<comment type="function">
    <text evidence="1 10">Produces ATP from ADP in the presence of a proton gradient across the membrane. The gamma chain is believed to be important in regulating ATPase activity and the flow of protons through the CF(0) complex.</text>
</comment>
<organism evidence="12 13">
    <name type="scientific">Stackebrandtia albiflava</name>
    <dbReference type="NCBI Taxonomy" id="406432"/>
    <lineage>
        <taxon>Bacteria</taxon>
        <taxon>Bacillati</taxon>
        <taxon>Actinomycetota</taxon>
        <taxon>Actinomycetes</taxon>
        <taxon>Glycomycetales</taxon>
        <taxon>Glycomycetaceae</taxon>
        <taxon>Stackebrandtia</taxon>
    </lineage>
</organism>
<evidence type="ECO:0000256" key="4">
    <source>
        <dbReference type="ARBA" id="ARBA00022448"/>
    </source>
</evidence>
<dbReference type="Proteomes" id="UP000321617">
    <property type="component" value="Unassembled WGS sequence"/>
</dbReference>
<dbReference type="GO" id="GO:0005524">
    <property type="term" value="F:ATP binding"/>
    <property type="evidence" value="ECO:0007669"/>
    <property type="project" value="UniProtKB-UniRule"/>
</dbReference>
<dbReference type="CDD" id="cd12151">
    <property type="entry name" value="F1-ATPase_gamma"/>
    <property type="match status" value="1"/>
</dbReference>
<evidence type="ECO:0000256" key="2">
    <source>
        <dbReference type="ARBA" id="ARBA00004170"/>
    </source>
</evidence>
<keyword evidence="8 10" id="KW-0139">CF(1)</keyword>
<comment type="caution">
    <text evidence="12">The sequence shown here is derived from an EMBL/GenBank/DDBJ whole genome shotgun (WGS) entry which is preliminary data.</text>
</comment>
<dbReference type="Gene3D" id="3.40.1380.10">
    <property type="match status" value="1"/>
</dbReference>
<evidence type="ECO:0000313" key="12">
    <source>
        <dbReference type="EMBL" id="TWJ12469.1"/>
    </source>
</evidence>
<evidence type="ECO:0000256" key="11">
    <source>
        <dbReference type="SAM" id="Coils"/>
    </source>
</evidence>
<feature type="coiled-coil region" evidence="11">
    <location>
        <begin position="257"/>
        <end position="287"/>
    </location>
</feature>
<evidence type="ECO:0000256" key="1">
    <source>
        <dbReference type="ARBA" id="ARBA00003456"/>
    </source>
</evidence>
<dbReference type="GO" id="GO:0046933">
    <property type="term" value="F:proton-transporting ATP synthase activity, rotational mechanism"/>
    <property type="evidence" value="ECO:0007669"/>
    <property type="project" value="UniProtKB-UniRule"/>
</dbReference>
<dbReference type="EMBL" id="VLLL01000006">
    <property type="protein sequence ID" value="TWJ12469.1"/>
    <property type="molecule type" value="Genomic_DNA"/>
</dbReference>
<dbReference type="InterPro" id="IPR035968">
    <property type="entry name" value="ATP_synth_F1_ATPase_gsu"/>
</dbReference>
<protein>
    <recommendedName>
        <fullName evidence="10">ATP synthase gamma chain</fullName>
    </recommendedName>
    <alternativeName>
        <fullName evidence="10">ATP synthase F1 sector gamma subunit</fullName>
    </alternativeName>
    <alternativeName>
        <fullName evidence="10">F-ATPase gamma subunit</fullName>
    </alternativeName>
</protein>
<dbReference type="PANTHER" id="PTHR11693">
    <property type="entry name" value="ATP SYNTHASE GAMMA CHAIN"/>
    <property type="match status" value="1"/>
</dbReference>
<evidence type="ECO:0000256" key="9">
    <source>
        <dbReference type="ARBA" id="ARBA00023310"/>
    </source>
</evidence>
<dbReference type="AlphaFoldDB" id="A0A562V3I8"/>
<dbReference type="PROSITE" id="PS00153">
    <property type="entry name" value="ATPASE_GAMMA"/>
    <property type="match status" value="1"/>
</dbReference>
<dbReference type="SUPFAM" id="SSF52943">
    <property type="entry name" value="ATP synthase (F1-ATPase), gamma subunit"/>
    <property type="match status" value="1"/>
</dbReference>
<dbReference type="InterPro" id="IPR023632">
    <property type="entry name" value="ATP_synth_F1_gsu_CS"/>
</dbReference>
<keyword evidence="6 10" id="KW-0406">Ion transport</keyword>
<dbReference type="GO" id="GO:0045259">
    <property type="term" value="C:proton-transporting ATP synthase complex"/>
    <property type="evidence" value="ECO:0007669"/>
    <property type="project" value="UniProtKB-KW"/>
</dbReference>
<accession>A0A562V3I8</accession>
<keyword evidence="9 10" id="KW-0066">ATP synthesis</keyword>
<dbReference type="GO" id="GO:0042777">
    <property type="term" value="P:proton motive force-driven plasma membrane ATP synthesis"/>
    <property type="evidence" value="ECO:0007669"/>
    <property type="project" value="UniProtKB-UniRule"/>
</dbReference>
<dbReference type="GO" id="GO:0005886">
    <property type="term" value="C:plasma membrane"/>
    <property type="evidence" value="ECO:0007669"/>
    <property type="project" value="UniProtKB-SubCell"/>
</dbReference>
<keyword evidence="10" id="KW-1003">Cell membrane</keyword>
<evidence type="ECO:0000256" key="5">
    <source>
        <dbReference type="ARBA" id="ARBA00022781"/>
    </source>
</evidence>
<comment type="similarity">
    <text evidence="3 10">Belongs to the ATPase gamma chain family.</text>
</comment>
<dbReference type="NCBIfam" id="NF004145">
    <property type="entry name" value="PRK05621.1-2"/>
    <property type="match status" value="1"/>
</dbReference>
<evidence type="ECO:0000256" key="3">
    <source>
        <dbReference type="ARBA" id="ARBA00007681"/>
    </source>
</evidence>
<sequence>MGAQLRVLRRRIKSTQSIKKITKAMELVATSRVGKAQTRVAASMPYANAITGVMTALASTANIDHPLLQPRKTVRRSGVLVVTSDKGQCGGYNTNVIRTAEQLISRLNEEGKSTALYVSGRKGIGYYTFRSRQLAGQWSGFSDKPSVTDAAEITKTLLAAFVNGADDEGDAPGADGILGVDELYIVHTKFVSLLTQAPQARQLAPMEVEDVETGVLPAYEFEPEPDALLDALLPKYLTTRVYAALIDASAAESAARRRAMKSATDNAEELIKTLTRERNAARQAEITQEISEIVGGASALAAAGSE</sequence>
<proteinExistence type="inferred from homology"/>
<keyword evidence="7 10" id="KW-0472">Membrane</keyword>
<comment type="subcellular location">
    <subcellularLocation>
        <location evidence="10">Cell membrane</location>
        <topology evidence="10">Peripheral membrane protein</topology>
    </subcellularLocation>
    <subcellularLocation>
        <location evidence="2">Membrane</location>
        <topology evidence="2">Peripheral membrane protein</topology>
    </subcellularLocation>
</comment>
<keyword evidence="13" id="KW-1185">Reference proteome</keyword>
<evidence type="ECO:0000313" key="13">
    <source>
        <dbReference type="Proteomes" id="UP000321617"/>
    </source>
</evidence>
<evidence type="ECO:0000256" key="10">
    <source>
        <dbReference type="HAMAP-Rule" id="MF_00815"/>
    </source>
</evidence>
<dbReference type="InterPro" id="IPR000131">
    <property type="entry name" value="ATP_synth_F1_gsu"/>
</dbReference>
<keyword evidence="4 10" id="KW-0813">Transport</keyword>
<dbReference type="HAMAP" id="MF_00815">
    <property type="entry name" value="ATP_synth_gamma_bact"/>
    <property type="match status" value="1"/>
</dbReference>
<keyword evidence="11" id="KW-0175">Coiled coil</keyword>
<reference evidence="12 13" key="1">
    <citation type="journal article" date="2013" name="Stand. Genomic Sci.">
        <title>Genomic Encyclopedia of Type Strains, Phase I: The one thousand microbial genomes (KMG-I) project.</title>
        <authorList>
            <person name="Kyrpides N.C."/>
            <person name="Woyke T."/>
            <person name="Eisen J.A."/>
            <person name="Garrity G."/>
            <person name="Lilburn T.G."/>
            <person name="Beck B.J."/>
            <person name="Whitman W.B."/>
            <person name="Hugenholtz P."/>
            <person name="Klenk H.P."/>
        </authorList>
    </citation>
    <scope>NUCLEOTIDE SEQUENCE [LARGE SCALE GENOMIC DNA]</scope>
    <source>
        <strain evidence="12 13">DSM 45044</strain>
    </source>
</reference>